<dbReference type="Gene3D" id="3.40.50.620">
    <property type="entry name" value="HUPs"/>
    <property type="match status" value="2"/>
</dbReference>
<reference evidence="3" key="1">
    <citation type="journal article" date="2019" name="Int. J. Syst. Evol. Microbiol.">
        <title>Halobacteriovorax valvorus sp. nov., a novel prokaryotic predator isolated from coastal seawater of China.</title>
        <authorList>
            <person name="Chen M.-X."/>
        </authorList>
    </citation>
    <scope>NUCLEOTIDE SEQUENCE [LARGE SCALE GENOMIC DNA]</scope>
    <source>
        <strain evidence="3">BL9</strain>
    </source>
</reference>
<keyword evidence="3" id="KW-1185">Reference proteome</keyword>
<protein>
    <recommendedName>
        <fullName evidence="4">UspA domain-containing protein</fullName>
    </recommendedName>
</protein>
<accession>A0ABY0IH73</accession>
<dbReference type="PANTHER" id="PTHR46268">
    <property type="entry name" value="STRESS RESPONSE PROTEIN NHAX"/>
    <property type="match status" value="1"/>
</dbReference>
<dbReference type="Proteomes" id="UP000443582">
    <property type="component" value="Unassembled WGS sequence"/>
</dbReference>
<gene>
    <name evidence="2" type="ORF">DAY19_00550</name>
</gene>
<evidence type="ECO:0008006" key="4">
    <source>
        <dbReference type="Google" id="ProtNLM"/>
    </source>
</evidence>
<evidence type="ECO:0000313" key="2">
    <source>
        <dbReference type="EMBL" id="RZF22289.1"/>
    </source>
</evidence>
<proteinExistence type="inferred from homology"/>
<dbReference type="PANTHER" id="PTHR46268:SF6">
    <property type="entry name" value="UNIVERSAL STRESS PROTEIN UP12"/>
    <property type="match status" value="1"/>
</dbReference>
<comment type="caution">
    <text evidence="2">The sequence shown here is derived from an EMBL/GenBank/DDBJ whole genome shotgun (WGS) entry which is preliminary data.</text>
</comment>
<dbReference type="InterPro" id="IPR014729">
    <property type="entry name" value="Rossmann-like_a/b/a_fold"/>
</dbReference>
<name>A0ABY0IH73_9BACT</name>
<comment type="similarity">
    <text evidence="1">Belongs to the universal stress protein A family.</text>
</comment>
<dbReference type="EMBL" id="QDKL01000001">
    <property type="protein sequence ID" value="RZF22289.1"/>
    <property type="molecule type" value="Genomic_DNA"/>
</dbReference>
<evidence type="ECO:0000313" key="3">
    <source>
        <dbReference type="Proteomes" id="UP000443582"/>
    </source>
</evidence>
<organism evidence="2 3">
    <name type="scientific">Halobacteriovorax vibrionivorans</name>
    <dbReference type="NCBI Taxonomy" id="2152716"/>
    <lineage>
        <taxon>Bacteria</taxon>
        <taxon>Pseudomonadati</taxon>
        <taxon>Bdellovibrionota</taxon>
        <taxon>Bacteriovoracia</taxon>
        <taxon>Bacteriovoracales</taxon>
        <taxon>Halobacteriovoraceae</taxon>
        <taxon>Halobacteriovorax</taxon>
    </lineage>
</organism>
<dbReference type="RefSeq" id="WP_114705234.1">
    <property type="nucleotide sequence ID" value="NZ_QDKL01000001.1"/>
</dbReference>
<evidence type="ECO:0000256" key="1">
    <source>
        <dbReference type="ARBA" id="ARBA00008791"/>
    </source>
</evidence>
<dbReference type="SUPFAM" id="SSF52402">
    <property type="entry name" value="Adenine nucleotide alpha hydrolases-like"/>
    <property type="match status" value="2"/>
</dbReference>
<sequence length="305" mass="34845">MKEMLICSDLYEGSDNNLKSGYSFASSLGLKPKIYHIDTMTPQLNKQFHPLTVKPRYIKDPIWNKDIEATVLDMANKALARVGIEKEKVDFENFEGSINEGIEHLTEHVDLEMMAIGITHHGGFHRFFLNTFAEKSLFHVKKDVLVSKKAVENYSHLTYLIPYTPLDEDDLAKVIHIAKCNEAKVHMDCVVPINFVGYSLELFSNEPYPREILTSELSDMRSKAEKELQKAHKIMKDANIECSYSLEMVLNEDAAKRVEEIVQKENSDLVIIKPQHYTFEHLSIGSVSLDIMKNVSSNLLLLKVE</sequence>